<comment type="caution">
    <text evidence="8">The sequence shown here is derived from an EMBL/GenBank/DDBJ whole genome shotgun (WGS) entry which is preliminary data.</text>
</comment>
<feature type="domain" description="PTS EIIB type-2" evidence="7">
    <location>
        <begin position="2"/>
        <end position="99"/>
    </location>
</feature>
<dbReference type="FunFam" id="3.40.50.2300:FF:000014">
    <property type="entry name" value="PTS system fructose-like transporter subunit IIB"/>
    <property type="match status" value="1"/>
</dbReference>
<organism evidence="8 9">
    <name type="scientific">Paratissierella segnis</name>
    <dbReference type="NCBI Taxonomy" id="2763679"/>
    <lineage>
        <taxon>Bacteria</taxon>
        <taxon>Bacillati</taxon>
        <taxon>Bacillota</taxon>
        <taxon>Tissierellia</taxon>
        <taxon>Tissierellales</taxon>
        <taxon>Tissierellaceae</taxon>
        <taxon>Paratissierella</taxon>
    </lineage>
</organism>
<dbReference type="PANTHER" id="PTHR30505">
    <property type="entry name" value="FRUCTOSE-LIKE PERMEASE"/>
    <property type="match status" value="1"/>
</dbReference>
<sequence length="109" mass="11880">MKKIIGVCACPAGIAHTYMAAESLERYGRKLGYEVKIETNGAGGVENRLDEDDIKNADFVIIAADTSVETERFIGKPLIETSVSEAVRNAANIFEKIANKDVEIYKGGR</sequence>
<proteinExistence type="predicted"/>
<evidence type="ECO:0000256" key="5">
    <source>
        <dbReference type="ARBA" id="ARBA00022683"/>
    </source>
</evidence>
<accession>A0A926EPG3</accession>
<dbReference type="AlphaFoldDB" id="A0A926EPG3"/>
<keyword evidence="2" id="KW-0597">Phosphoprotein</keyword>
<keyword evidence="9" id="KW-1185">Reference proteome</keyword>
<gene>
    <name evidence="8" type="ORF">H8707_03455</name>
</gene>
<keyword evidence="3" id="KW-0762">Sugar transport</keyword>
<dbReference type="GO" id="GO:0005886">
    <property type="term" value="C:plasma membrane"/>
    <property type="evidence" value="ECO:0007669"/>
    <property type="project" value="TreeGrafter"/>
</dbReference>
<dbReference type="GO" id="GO:0022877">
    <property type="term" value="F:protein-N(PI)-phosphohistidine-fructose phosphotransferase system transporter activity"/>
    <property type="evidence" value="ECO:0007669"/>
    <property type="project" value="InterPro"/>
</dbReference>
<dbReference type="PROSITE" id="PS51099">
    <property type="entry name" value="PTS_EIIB_TYPE_2"/>
    <property type="match status" value="1"/>
</dbReference>
<dbReference type="InterPro" id="IPR036095">
    <property type="entry name" value="PTS_EIIB-like_sf"/>
</dbReference>
<evidence type="ECO:0000259" key="7">
    <source>
        <dbReference type="PROSITE" id="PS51099"/>
    </source>
</evidence>
<dbReference type="InterPro" id="IPR003353">
    <property type="entry name" value="PTS_IIB_fruc"/>
</dbReference>
<dbReference type="EMBL" id="JACRTG010000009">
    <property type="protein sequence ID" value="MBC8587298.1"/>
    <property type="molecule type" value="Genomic_DNA"/>
</dbReference>
<name>A0A926EPG3_9FIRM</name>
<keyword evidence="4" id="KW-0808">Transferase</keyword>
<evidence type="ECO:0000256" key="6">
    <source>
        <dbReference type="ARBA" id="ARBA00022777"/>
    </source>
</evidence>
<evidence type="ECO:0000256" key="3">
    <source>
        <dbReference type="ARBA" id="ARBA00022597"/>
    </source>
</evidence>
<dbReference type="InterPro" id="IPR003501">
    <property type="entry name" value="PTS_EIIB_2/3"/>
</dbReference>
<evidence type="ECO:0000313" key="8">
    <source>
        <dbReference type="EMBL" id="MBC8587298.1"/>
    </source>
</evidence>
<dbReference type="GO" id="GO:0009401">
    <property type="term" value="P:phosphoenolpyruvate-dependent sugar phosphotransferase system"/>
    <property type="evidence" value="ECO:0007669"/>
    <property type="project" value="UniProtKB-KW"/>
</dbReference>
<protein>
    <submittedName>
        <fullName evidence="8">PTS fructose transporter subunit IIB</fullName>
    </submittedName>
</protein>
<evidence type="ECO:0000256" key="1">
    <source>
        <dbReference type="ARBA" id="ARBA00022448"/>
    </source>
</evidence>
<evidence type="ECO:0000313" key="9">
    <source>
        <dbReference type="Proteomes" id="UP000601171"/>
    </source>
</evidence>
<keyword evidence="6" id="KW-0418">Kinase</keyword>
<dbReference type="SUPFAM" id="SSF52794">
    <property type="entry name" value="PTS system IIB component-like"/>
    <property type="match status" value="1"/>
</dbReference>
<dbReference type="InterPro" id="IPR013011">
    <property type="entry name" value="PTS_EIIB_2"/>
</dbReference>
<dbReference type="Pfam" id="PF02302">
    <property type="entry name" value="PTS_IIB"/>
    <property type="match status" value="1"/>
</dbReference>
<dbReference type="Gene3D" id="3.40.50.2300">
    <property type="match status" value="1"/>
</dbReference>
<dbReference type="Proteomes" id="UP000601171">
    <property type="component" value="Unassembled WGS sequence"/>
</dbReference>
<evidence type="ECO:0000256" key="2">
    <source>
        <dbReference type="ARBA" id="ARBA00022553"/>
    </source>
</evidence>
<keyword evidence="1" id="KW-0813">Transport</keyword>
<reference evidence="8" key="1">
    <citation type="submission" date="2020-08" db="EMBL/GenBank/DDBJ databases">
        <title>Genome public.</title>
        <authorList>
            <person name="Liu C."/>
            <person name="Sun Q."/>
        </authorList>
    </citation>
    <scope>NUCLEOTIDE SEQUENCE</scope>
    <source>
        <strain evidence="8">BX21</strain>
    </source>
</reference>
<dbReference type="CDD" id="cd05569">
    <property type="entry name" value="PTS_IIB_fructose"/>
    <property type="match status" value="1"/>
</dbReference>
<keyword evidence="5" id="KW-0598">Phosphotransferase system</keyword>
<dbReference type="PANTHER" id="PTHR30505:SF0">
    <property type="entry name" value="FRUCTOSE-LIKE PTS SYSTEM EIIBC COMPONENT-RELATED"/>
    <property type="match status" value="1"/>
</dbReference>
<dbReference type="GO" id="GO:0016301">
    <property type="term" value="F:kinase activity"/>
    <property type="evidence" value="ECO:0007669"/>
    <property type="project" value="UniProtKB-KW"/>
</dbReference>
<dbReference type="GO" id="GO:0090563">
    <property type="term" value="F:protein-phosphocysteine-sugar phosphotransferase activity"/>
    <property type="evidence" value="ECO:0007669"/>
    <property type="project" value="TreeGrafter"/>
</dbReference>
<evidence type="ECO:0000256" key="4">
    <source>
        <dbReference type="ARBA" id="ARBA00022679"/>
    </source>
</evidence>
<dbReference type="InterPro" id="IPR050864">
    <property type="entry name" value="Bacterial_PTS_Sugar_Transport"/>
</dbReference>
<dbReference type="NCBIfam" id="TIGR00829">
    <property type="entry name" value="FRU"/>
    <property type="match status" value="1"/>
</dbReference>